<dbReference type="InterPro" id="IPR000100">
    <property type="entry name" value="RNase_P"/>
</dbReference>
<dbReference type="InterPro" id="IPR014721">
    <property type="entry name" value="Ribsml_uS5_D2-typ_fold_subgr"/>
</dbReference>
<dbReference type="GO" id="GO:0001682">
    <property type="term" value="P:tRNA 5'-leader removal"/>
    <property type="evidence" value="ECO:0007669"/>
    <property type="project" value="UniProtKB-UniRule"/>
</dbReference>
<dbReference type="GO" id="GO:0042781">
    <property type="term" value="F:3'-tRNA processing endoribonuclease activity"/>
    <property type="evidence" value="ECO:0007669"/>
    <property type="project" value="TreeGrafter"/>
</dbReference>
<comment type="function">
    <text evidence="6">RNaseP catalyzes the removal of the 5'-leader sequence from pre-tRNA to produce the mature 5'-terminus. It can also cleave other RNA substrates such as 4.5S RNA. The protein component plays an auxiliary but essential role in vivo by binding to the 5'-leader sequence and broadening the substrate specificity of the ribozyme.</text>
</comment>
<dbReference type="PANTHER" id="PTHR33992:SF1">
    <property type="entry name" value="RIBONUCLEASE P PROTEIN COMPONENT"/>
    <property type="match status" value="1"/>
</dbReference>
<evidence type="ECO:0000256" key="3">
    <source>
        <dbReference type="ARBA" id="ARBA00022759"/>
    </source>
</evidence>
<keyword evidence="2 6" id="KW-0540">Nuclease</keyword>
<dbReference type="NCBIfam" id="TIGR00188">
    <property type="entry name" value="rnpA"/>
    <property type="match status" value="1"/>
</dbReference>
<dbReference type="AlphaFoldDB" id="A0A918XHX5"/>
<evidence type="ECO:0000256" key="5">
    <source>
        <dbReference type="ARBA" id="ARBA00022884"/>
    </source>
</evidence>
<dbReference type="SUPFAM" id="SSF54211">
    <property type="entry name" value="Ribosomal protein S5 domain 2-like"/>
    <property type="match status" value="1"/>
</dbReference>
<evidence type="ECO:0000256" key="2">
    <source>
        <dbReference type="ARBA" id="ARBA00022722"/>
    </source>
</evidence>
<feature type="region of interest" description="Disordered" evidence="8">
    <location>
        <begin position="1"/>
        <end position="28"/>
    </location>
</feature>
<feature type="compositionally biased region" description="Basic residues" evidence="8">
    <location>
        <begin position="118"/>
        <end position="133"/>
    </location>
</feature>
<dbReference type="InterPro" id="IPR020568">
    <property type="entry name" value="Ribosomal_Su5_D2-typ_SF"/>
</dbReference>
<comment type="caution">
    <text evidence="9">The sequence shown here is derived from an EMBL/GenBank/DDBJ whole genome shotgun (WGS) entry which is preliminary data.</text>
</comment>
<feature type="region of interest" description="Disordered" evidence="8">
    <location>
        <begin position="112"/>
        <end position="160"/>
    </location>
</feature>
<keyword evidence="1 6" id="KW-0819">tRNA processing</keyword>
<organism evidence="9 10">
    <name type="scientific">Nocardiopsis kunsanensis</name>
    <dbReference type="NCBI Taxonomy" id="141693"/>
    <lineage>
        <taxon>Bacteria</taxon>
        <taxon>Bacillati</taxon>
        <taxon>Actinomycetota</taxon>
        <taxon>Actinomycetes</taxon>
        <taxon>Streptosporangiales</taxon>
        <taxon>Nocardiopsidaceae</taxon>
        <taxon>Nocardiopsis</taxon>
    </lineage>
</organism>
<evidence type="ECO:0000313" key="9">
    <source>
        <dbReference type="EMBL" id="GHD32517.1"/>
    </source>
</evidence>
<evidence type="ECO:0000256" key="6">
    <source>
        <dbReference type="HAMAP-Rule" id="MF_00227"/>
    </source>
</evidence>
<accession>A0A918XHX5</accession>
<keyword evidence="4 6" id="KW-0378">Hydrolase</keyword>
<comment type="catalytic activity">
    <reaction evidence="6">
        <text>Endonucleolytic cleavage of RNA, removing 5'-extranucleotides from tRNA precursor.</text>
        <dbReference type="EC" id="3.1.26.5"/>
    </reaction>
</comment>
<evidence type="ECO:0000313" key="10">
    <source>
        <dbReference type="Proteomes" id="UP000654947"/>
    </source>
</evidence>
<comment type="subunit">
    <text evidence="6">Consists of a catalytic RNA component (M1 or rnpB) and a protein subunit.</text>
</comment>
<reference evidence="9 10" key="1">
    <citation type="journal article" date="2014" name="Int. J. Syst. Evol. Microbiol.">
        <title>Complete genome sequence of Corynebacterium casei LMG S-19264T (=DSM 44701T), isolated from a smear-ripened cheese.</title>
        <authorList>
            <consortium name="US DOE Joint Genome Institute (JGI-PGF)"/>
            <person name="Walter F."/>
            <person name="Albersmeier A."/>
            <person name="Kalinowski J."/>
            <person name="Ruckert C."/>
        </authorList>
    </citation>
    <scope>NUCLEOTIDE SEQUENCE [LARGE SCALE GENOMIC DNA]</scope>
    <source>
        <strain evidence="9 10">KCTC 19473</strain>
    </source>
</reference>
<dbReference type="GO" id="GO:0000049">
    <property type="term" value="F:tRNA binding"/>
    <property type="evidence" value="ECO:0007669"/>
    <property type="project" value="UniProtKB-UniRule"/>
</dbReference>
<dbReference type="Gene3D" id="3.30.230.10">
    <property type="match status" value="1"/>
</dbReference>
<protein>
    <recommendedName>
        <fullName evidence="6 7">Ribonuclease P protein component</fullName>
        <shortName evidence="6">RNase P protein</shortName>
        <shortName evidence="6">RNaseP protein</shortName>
        <ecNumber evidence="6 7">3.1.26.5</ecNumber>
    </recommendedName>
    <alternativeName>
        <fullName evidence="6">Protein C5</fullName>
    </alternativeName>
</protein>
<keyword evidence="5 6" id="KW-0694">RNA-binding</keyword>
<dbReference type="PANTHER" id="PTHR33992">
    <property type="entry name" value="RIBONUCLEASE P PROTEIN COMPONENT"/>
    <property type="match status" value="1"/>
</dbReference>
<dbReference type="Proteomes" id="UP000654947">
    <property type="component" value="Unassembled WGS sequence"/>
</dbReference>
<comment type="similarity">
    <text evidence="6">Belongs to the RnpA family.</text>
</comment>
<dbReference type="RefSeq" id="WP_193518383.1">
    <property type="nucleotide sequence ID" value="NZ_BMXL01000024.1"/>
</dbReference>
<evidence type="ECO:0000256" key="4">
    <source>
        <dbReference type="ARBA" id="ARBA00022801"/>
    </source>
</evidence>
<dbReference type="EC" id="3.1.26.5" evidence="6 7"/>
<proteinExistence type="inferred from homology"/>
<dbReference type="Pfam" id="PF00825">
    <property type="entry name" value="Ribonuclease_P"/>
    <property type="match status" value="1"/>
</dbReference>
<sequence>MLSPRNRMRHSSEFGTVMRSGRRSSRDTLGVIYLSPPASTPVPGDGPAPPRVGFIVSKAVGGAVVRKRVQRRLRHLMRSRLGDLPDGSLLVVRAKPSSSTARNEELAVQLDSAIAAAKRPKSASRRRRGRGRTRPPADPENGGAEGNRRPQAAGERWTSR</sequence>
<keyword evidence="3 6" id="KW-0255">Endonuclease</keyword>
<evidence type="ECO:0000256" key="8">
    <source>
        <dbReference type="SAM" id="MobiDB-lite"/>
    </source>
</evidence>
<dbReference type="GO" id="GO:0004526">
    <property type="term" value="F:ribonuclease P activity"/>
    <property type="evidence" value="ECO:0007669"/>
    <property type="project" value="UniProtKB-UniRule"/>
</dbReference>
<dbReference type="HAMAP" id="MF_00227">
    <property type="entry name" value="RNase_P"/>
    <property type="match status" value="1"/>
</dbReference>
<evidence type="ECO:0000256" key="1">
    <source>
        <dbReference type="ARBA" id="ARBA00022694"/>
    </source>
</evidence>
<name>A0A918XHX5_9ACTN</name>
<dbReference type="GO" id="GO:0030677">
    <property type="term" value="C:ribonuclease P complex"/>
    <property type="evidence" value="ECO:0007669"/>
    <property type="project" value="TreeGrafter"/>
</dbReference>
<keyword evidence="10" id="KW-1185">Reference proteome</keyword>
<evidence type="ECO:0000256" key="7">
    <source>
        <dbReference type="NCBIfam" id="TIGR00188"/>
    </source>
</evidence>
<gene>
    <name evidence="6" type="primary">rnpA</name>
    <name evidence="9" type="ORF">GCM10007147_36190</name>
</gene>
<dbReference type="EMBL" id="BMXL01000024">
    <property type="protein sequence ID" value="GHD32517.1"/>
    <property type="molecule type" value="Genomic_DNA"/>
</dbReference>